<dbReference type="Pfam" id="PF13508">
    <property type="entry name" value="Acetyltransf_7"/>
    <property type="match status" value="1"/>
</dbReference>
<dbReference type="SUPFAM" id="SSF55729">
    <property type="entry name" value="Acyl-CoA N-acyltransferases (Nat)"/>
    <property type="match status" value="1"/>
</dbReference>
<sequence length="154" mass="17992">MLRLEPATAGDELFLYELYAESRREELSALAWDGAQQHAFLRMQFDTQQRSYRAQYTDLQQQVIYRGTERLGQISSAVTSQAIVLVDIILLPAYRNQGIGTRLITDLQEKSREISKEMRLHVLQHNPAQHLYARLGFQMDGERFPYLSMVWNDR</sequence>
<dbReference type="RefSeq" id="WP_235120197.1">
    <property type="nucleotide sequence ID" value="NZ_CP090978.1"/>
</dbReference>
<accession>A0ABY3SIN6</accession>
<evidence type="ECO:0000256" key="2">
    <source>
        <dbReference type="ARBA" id="ARBA00023315"/>
    </source>
</evidence>
<dbReference type="InterPro" id="IPR000182">
    <property type="entry name" value="GNAT_dom"/>
</dbReference>
<keyword evidence="2" id="KW-0012">Acyltransferase</keyword>
<dbReference type="PANTHER" id="PTHR43420">
    <property type="entry name" value="ACETYLTRANSFERASE"/>
    <property type="match status" value="1"/>
</dbReference>
<feature type="domain" description="N-acetyltransferase" evidence="3">
    <location>
        <begin position="2"/>
        <end position="154"/>
    </location>
</feature>
<dbReference type="InterPro" id="IPR050680">
    <property type="entry name" value="YpeA/RimI_acetyltransf"/>
</dbReference>
<evidence type="ECO:0000256" key="1">
    <source>
        <dbReference type="ARBA" id="ARBA00022679"/>
    </source>
</evidence>
<dbReference type="PANTHER" id="PTHR43420:SF44">
    <property type="entry name" value="ACETYLTRANSFERASE YPEA"/>
    <property type="match status" value="1"/>
</dbReference>
<dbReference type="Proteomes" id="UP001649230">
    <property type="component" value="Chromosome"/>
</dbReference>
<dbReference type="CDD" id="cd04301">
    <property type="entry name" value="NAT_SF"/>
    <property type="match status" value="1"/>
</dbReference>
<reference evidence="4 5" key="1">
    <citation type="journal article" date="2024" name="Int. J. Syst. Evol. Microbiol.">
        <title>Paenibacillus hexagrammi sp. nov., a novel bacterium isolated from the gut content of Hexagrammos agrammus.</title>
        <authorList>
            <person name="Jung H.K."/>
            <person name="Kim D.G."/>
            <person name="Zin H."/>
            <person name="Park J."/>
            <person name="Jung H."/>
            <person name="Kim Y.O."/>
            <person name="Kong H.J."/>
            <person name="Kim J.W."/>
            <person name="Kim Y.S."/>
        </authorList>
    </citation>
    <scope>NUCLEOTIDE SEQUENCE [LARGE SCALE GENOMIC DNA]</scope>
    <source>
        <strain evidence="4 5">YPD9-1</strain>
    </source>
</reference>
<protein>
    <submittedName>
        <fullName evidence="4">GNAT family N-acetyltransferase</fullName>
    </submittedName>
</protein>
<evidence type="ECO:0000259" key="3">
    <source>
        <dbReference type="PROSITE" id="PS51186"/>
    </source>
</evidence>
<organism evidence="4 5">
    <name type="scientific">Paenibacillus hexagrammi</name>
    <dbReference type="NCBI Taxonomy" id="2908839"/>
    <lineage>
        <taxon>Bacteria</taxon>
        <taxon>Bacillati</taxon>
        <taxon>Bacillota</taxon>
        <taxon>Bacilli</taxon>
        <taxon>Bacillales</taxon>
        <taxon>Paenibacillaceae</taxon>
        <taxon>Paenibacillus</taxon>
    </lineage>
</organism>
<keyword evidence="5" id="KW-1185">Reference proteome</keyword>
<evidence type="ECO:0000313" key="4">
    <source>
        <dbReference type="EMBL" id="UJF33806.1"/>
    </source>
</evidence>
<dbReference type="InterPro" id="IPR016181">
    <property type="entry name" value="Acyl_CoA_acyltransferase"/>
</dbReference>
<proteinExistence type="predicted"/>
<dbReference type="EMBL" id="CP090978">
    <property type="protein sequence ID" value="UJF33806.1"/>
    <property type="molecule type" value="Genomic_DNA"/>
</dbReference>
<evidence type="ECO:0000313" key="5">
    <source>
        <dbReference type="Proteomes" id="UP001649230"/>
    </source>
</evidence>
<gene>
    <name evidence="4" type="ORF">L0M14_00610</name>
</gene>
<dbReference type="PROSITE" id="PS51186">
    <property type="entry name" value="GNAT"/>
    <property type="match status" value="1"/>
</dbReference>
<name>A0ABY3SIN6_9BACL</name>
<dbReference type="Gene3D" id="3.40.630.30">
    <property type="match status" value="1"/>
</dbReference>
<keyword evidence="1" id="KW-0808">Transferase</keyword>